<feature type="compositionally biased region" description="Basic and acidic residues" evidence="1">
    <location>
        <begin position="223"/>
        <end position="234"/>
    </location>
</feature>
<keyword evidence="3" id="KW-1185">Reference proteome</keyword>
<feature type="compositionally biased region" description="Basic and acidic residues" evidence="1">
    <location>
        <begin position="177"/>
        <end position="195"/>
    </location>
</feature>
<dbReference type="EMBL" id="JAGGNH010000001">
    <property type="protein sequence ID" value="KAJ0984232.1"/>
    <property type="molecule type" value="Genomic_DNA"/>
</dbReference>
<proteinExistence type="predicted"/>
<feature type="compositionally biased region" description="Basic and acidic residues" evidence="1">
    <location>
        <begin position="136"/>
        <end position="161"/>
    </location>
</feature>
<organism evidence="2 3">
    <name type="scientific">Dioscorea zingiberensis</name>
    <dbReference type="NCBI Taxonomy" id="325984"/>
    <lineage>
        <taxon>Eukaryota</taxon>
        <taxon>Viridiplantae</taxon>
        <taxon>Streptophyta</taxon>
        <taxon>Embryophyta</taxon>
        <taxon>Tracheophyta</taxon>
        <taxon>Spermatophyta</taxon>
        <taxon>Magnoliopsida</taxon>
        <taxon>Liliopsida</taxon>
        <taxon>Dioscoreales</taxon>
        <taxon>Dioscoreaceae</taxon>
        <taxon>Dioscorea</taxon>
    </lineage>
</organism>
<evidence type="ECO:0000313" key="2">
    <source>
        <dbReference type="EMBL" id="KAJ0984232.1"/>
    </source>
</evidence>
<feature type="region of interest" description="Disordered" evidence="1">
    <location>
        <begin position="135"/>
        <end position="265"/>
    </location>
</feature>
<protein>
    <submittedName>
        <fullName evidence="2">Uncharacterized protein</fullName>
    </submittedName>
</protein>
<feature type="compositionally biased region" description="Basic and acidic residues" evidence="1">
    <location>
        <begin position="1"/>
        <end position="10"/>
    </location>
</feature>
<feature type="compositionally biased region" description="Acidic residues" evidence="1">
    <location>
        <begin position="208"/>
        <end position="221"/>
    </location>
</feature>
<gene>
    <name evidence="2" type="ORF">J5N97_002588</name>
</gene>
<comment type="caution">
    <text evidence="2">The sequence shown here is derived from an EMBL/GenBank/DDBJ whole genome shotgun (WGS) entry which is preliminary data.</text>
</comment>
<feature type="compositionally biased region" description="Basic and acidic residues" evidence="1">
    <location>
        <begin position="75"/>
        <end position="90"/>
    </location>
</feature>
<name>A0A9D5D4E0_9LILI</name>
<feature type="compositionally biased region" description="Polar residues" evidence="1">
    <location>
        <begin position="62"/>
        <end position="73"/>
    </location>
</feature>
<evidence type="ECO:0000256" key="1">
    <source>
        <dbReference type="SAM" id="MobiDB-lite"/>
    </source>
</evidence>
<dbReference type="AlphaFoldDB" id="A0A9D5D4E0"/>
<feature type="region of interest" description="Disordered" evidence="1">
    <location>
        <begin position="1"/>
        <end position="104"/>
    </location>
</feature>
<reference evidence="2" key="2">
    <citation type="journal article" date="2022" name="Hortic Res">
        <title>The genome of Dioscorea zingiberensis sheds light on the biosynthesis, origin and evolution of the medicinally important diosgenin saponins.</title>
        <authorList>
            <person name="Li Y."/>
            <person name="Tan C."/>
            <person name="Li Z."/>
            <person name="Guo J."/>
            <person name="Li S."/>
            <person name="Chen X."/>
            <person name="Wang C."/>
            <person name="Dai X."/>
            <person name="Yang H."/>
            <person name="Song W."/>
            <person name="Hou L."/>
            <person name="Xu J."/>
            <person name="Tong Z."/>
            <person name="Xu A."/>
            <person name="Yuan X."/>
            <person name="Wang W."/>
            <person name="Yang Q."/>
            <person name="Chen L."/>
            <person name="Sun Z."/>
            <person name="Wang K."/>
            <person name="Pan B."/>
            <person name="Chen J."/>
            <person name="Bao Y."/>
            <person name="Liu F."/>
            <person name="Qi X."/>
            <person name="Gang D.R."/>
            <person name="Wen J."/>
            <person name="Li J."/>
        </authorList>
    </citation>
    <scope>NUCLEOTIDE SEQUENCE</scope>
    <source>
        <strain evidence="2">Dzin_1.0</strain>
    </source>
</reference>
<accession>A0A9D5D4E0</accession>
<feature type="compositionally biased region" description="Basic residues" evidence="1">
    <location>
        <begin position="237"/>
        <end position="249"/>
    </location>
</feature>
<reference evidence="2" key="1">
    <citation type="submission" date="2021-03" db="EMBL/GenBank/DDBJ databases">
        <authorList>
            <person name="Li Z."/>
            <person name="Yang C."/>
        </authorList>
    </citation>
    <scope>NUCLEOTIDE SEQUENCE</scope>
    <source>
        <strain evidence="2">Dzin_1.0</strain>
        <tissue evidence="2">Leaf</tissue>
    </source>
</reference>
<evidence type="ECO:0000313" key="3">
    <source>
        <dbReference type="Proteomes" id="UP001085076"/>
    </source>
</evidence>
<sequence>MTDRSDRWIQSDRWGALANDTDMEQDYPTEDAPFDKNGPTAIVHQSSRGGLSTGRGRGRMSTPTHKQGYTPQRATEIERGQPVTHGREVGSHGGGHRHGARNTREESSLLLGSQTNLGPNPEKALQLYSSVYCGEEQGKETKSPHQDHKQFSDSPEVERVNRNHQALVLCVSSNLSRTRENEPRELDAMEEKEPPDPGEEQFSGLERMDEEEPPDPEEAMDLENAKVHRDEGNGSKRSSRHETHAHKKGRIADADIPHPNSQVIS</sequence>
<dbReference type="Proteomes" id="UP001085076">
    <property type="component" value="Miscellaneous, Linkage group lg01"/>
</dbReference>